<accession>A0A3P8WTW9</accession>
<evidence type="ECO:0000256" key="6">
    <source>
        <dbReference type="ARBA" id="ARBA00023157"/>
    </source>
</evidence>
<dbReference type="PANTHER" id="PTHR12015">
    <property type="entry name" value="SMALL INDUCIBLE CYTOKINE A"/>
    <property type="match status" value="1"/>
</dbReference>
<evidence type="ECO:0000256" key="2">
    <source>
        <dbReference type="ARBA" id="ARBA00010868"/>
    </source>
</evidence>
<feature type="chain" id="PRO_5017849910" description="C-C motif chemokine" evidence="9">
    <location>
        <begin position="28"/>
        <end position="105"/>
    </location>
</feature>
<keyword evidence="3 9" id="KW-0202">Cytokine</keyword>
<dbReference type="Proteomes" id="UP000265120">
    <property type="component" value="Chromosome 7"/>
</dbReference>
<keyword evidence="12" id="KW-1185">Reference proteome</keyword>
<dbReference type="OMA" id="TQQWVKK"/>
<evidence type="ECO:0000256" key="1">
    <source>
        <dbReference type="ARBA" id="ARBA00004613"/>
    </source>
</evidence>
<evidence type="ECO:0000256" key="4">
    <source>
        <dbReference type="ARBA" id="ARBA00022525"/>
    </source>
</evidence>
<dbReference type="RefSeq" id="XP_008311022.1">
    <property type="nucleotide sequence ID" value="XM_008312800.3"/>
</dbReference>
<dbReference type="Ensembl" id="ENSCSET00000030360.1">
    <property type="protein sequence ID" value="ENSCSEP00000029957.1"/>
    <property type="gene ID" value="ENSCSEG00000019205.1"/>
</dbReference>
<evidence type="ECO:0000256" key="7">
    <source>
        <dbReference type="ARBA" id="ARBA00044740"/>
    </source>
</evidence>
<evidence type="ECO:0000256" key="3">
    <source>
        <dbReference type="ARBA" id="ARBA00022514"/>
    </source>
</evidence>
<keyword evidence="6" id="KW-1015">Disulfide bond</keyword>
<dbReference type="SMART" id="SM00199">
    <property type="entry name" value="SCY"/>
    <property type="match status" value="1"/>
</dbReference>
<dbReference type="AlphaFoldDB" id="A0A3P8WTW9"/>
<reference evidence="11 12" key="1">
    <citation type="journal article" date="2014" name="Nat. Genet.">
        <title>Whole-genome sequence of a flatfish provides insights into ZW sex chromosome evolution and adaptation to a benthic lifestyle.</title>
        <authorList>
            <person name="Chen S."/>
            <person name="Zhang G."/>
            <person name="Shao C."/>
            <person name="Huang Q."/>
            <person name="Liu G."/>
            <person name="Zhang P."/>
            <person name="Song W."/>
            <person name="An N."/>
            <person name="Chalopin D."/>
            <person name="Volff J.N."/>
            <person name="Hong Y."/>
            <person name="Li Q."/>
            <person name="Sha Z."/>
            <person name="Zhou H."/>
            <person name="Xie M."/>
            <person name="Yu Q."/>
            <person name="Liu Y."/>
            <person name="Xiang H."/>
            <person name="Wang N."/>
            <person name="Wu K."/>
            <person name="Yang C."/>
            <person name="Zhou Q."/>
            <person name="Liao X."/>
            <person name="Yang L."/>
            <person name="Hu Q."/>
            <person name="Zhang J."/>
            <person name="Meng L."/>
            <person name="Jin L."/>
            <person name="Tian Y."/>
            <person name="Lian J."/>
            <person name="Yang J."/>
            <person name="Miao G."/>
            <person name="Liu S."/>
            <person name="Liang Z."/>
            <person name="Yan F."/>
            <person name="Li Y."/>
            <person name="Sun B."/>
            <person name="Zhang H."/>
            <person name="Zhang J."/>
            <person name="Zhu Y."/>
            <person name="Du M."/>
            <person name="Zhao Y."/>
            <person name="Schartl M."/>
            <person name="Tang Q."/>
            <person name="Wang J."/>
        </authorList>
    </citation>
    <scope>NUCLEOTIDE SEQUENCE</scope>
</reference>
<dbReference type="FunCoup" id="A0A3P8WTW9">
    <property type="interactions" value="516"/>
</dbReference>
<dbReference type="Pfam" id="PF00048">
    <property type="entry name" value="IL8"/>
    <property type="match status" value="1"/>
</dbReference>
<dbReference type="GeneID" id="103380740"/>
<dbReference type="PROSITE" id="PS00472">
    <property type="entry name" value="SMALL_CYTOKINES_CC"/>
    <property type="match status" value="1"/>
</dbReference>
<dbReference type="InParanoid" id="A0A3P8WTW9"/>
<proteinExistence type="inferred from homology"/>
<dbReference type="OrthoDB" id="9447832at2759"/>
<sequence>MKMMGMMTTPVVLVTCISLLSSMAVLASQSNFGPDKCCFTFISQPLPVKRVMSFRETNRQCPKAGVLFTMKSERKICADPSLDWVKKIMQVKEKSIPPPSSPAKK</sequence>
<evidence type="ECO:0000313" key="11">
    <source>
        <dbReference type="Ensembl" id="ENSCSEP00000029957.1"/>
    </source>
</evidence>
<dbReference type="Gene3D" id="2.40.50.40">
    <property type="match status" value="1"/>
</dbReference>
<dbReference type="InterPro" id="IPR039809">
    <property type="entry name" value="Chemokine_b/g/d"/>
</dbReference>
<dbReference type="CDD" id="cd00272">
    <property type="entry name" value="Chemokine_CC"/>
    <property type="match status" value="1"/>
</dbReference>
<evidence type="ECO:0000259" key="10">
    <source>
        <dbReference type="SMART" id="SM00199"/>
    </source>
</evidence>
<dbReference type="GeneTree" id="ENSGT00940000174695"/>
<keyword evidence="5 9" id="KW-0732">Signal</keyword>
<comment type="subcellular location">
    <subcellularLocation>
        <location evidence="1 9">Secreted</location>
    </subcellularLocation>
</comment>
<dbReference type="InterPro" id="IPR001811">
    <property type="entry name" value="Chemokine_IL8-like_dom"/>
</dbReference>
<reference evidence="11" key="2">
    <citation type="submission" date="2025-08" db="UniProtKB">
        <authorList>
            <consortium name="Ensembl"/>
        </authorList>
    </citation>
    <scope>IDENTIFICATION</scope>
</reference>
<feature type="signal peptide" evidence="9">
    <location>
        <begin position="1"/>
        <end position="27"/>
    </location>
</feature>
<organism evidence="11 12">
    <name type="scientific">Cynoglossus semilaevis</name>
    <name type="common">Tongue sole</name>
    <dbReference type="NCBI Taxonomy" id="244447"/>
    <lineage>
        <taxon>Eukaryota</taxon>
        <taxon>Metazoa</taxon>
        <taxon>Chordata</taxon>
        <taxon>Craniata</taxon>
        <taxon>Vertebrata</taxon>
        <taxon>Euteleostomi</taxon>
        <taxon>Actinopterygii</taxon>
        <taxon>Neopterygii</taxon>
        <taxon>Teleostei</taxon>
        <taxon>Neoteleostei</taxon>
        <taxon>Acanthomorphata</taxon>
        <taxon>Carangaria</taxon>
        <taxon>Pleuronectiformes</taxon>
        <taxon>Pleuronectoidei</taxon>
        <taxon>Cynoglossidae</taxon>
        <taxon>Cynoglossinae</taxon>
        <taxon>Cynoglossus</taxon>
    </lineage>
</organism>
<dbReference type="GO" id="GO:0006955">
    <property type="term" value="P:immune response"/>
    <property type="evidence" value="ECO:0007669"/>
    <property type="project" value="InterPro"/>
</dbReference>
<dbReference type="InterPro" id="IPR000827">
    <property type="entry name" value="Chemokine_CC_CS"/>
</dbReference>
<evidence type="ECO:0000256" key="5">
    <source>
        <dbReference type="ARBA" id="ARBA00022729"/>
    </source>
</evidence>
<protein>
    <recommendedName>
        <fullName evidence="9">C-C motif chemokine</fullName>
    </recommendedName>
</protein>
<evidence type="ECO:0000313" key="12">
    <source>
        <dbReference type="Proteomes" id="UP000265120"/>
    </source>
</evidence>
<dbReference type="STRING" id="244447.ENSCSEP00000029957"/>
<evidence type="ECO:0000256" key="9">
    <source>
        <dbReference type="RuleBase" id="RU361150"/>
    </source>
</evidence>
<feature type="domain" description="Chemokine interleukin-8-like" evidence="10">
    <location>
        <begin position="34"/>
        <end position="92"/>
    </location>
</feature>
<dbReference type="GO" id="GO:0008009">
    <property type="term" value="F:chemokine activity"/>
    <property type="evidence" value="ECO:0007669"/>
    <property type="project" value="InterPro"/>
</dbReference>
<dbReference type="InterPro" id="IPR036048">
    <property type="entry name" value="Interleukin_8-like_sf"/>
</dbReference>
<dbReference type="PANTHER" id="PTHR12015:SF183">
    <property type="entry name" value="C-C MOTIF CHEMOKINE 3"/>
    <property type="match status" value="1"/>
</dbReference>
<comment type="function">
    <text evidence="7">Monokine with inflammatory and chemokinetic properties. Binds to CCR1, CCR4 and CCR5. One of the major HIV-suppressive factors produced by CD8+ T-cells. Recombinant MIP-1-alpha induces a dose-dependent inhibition of different strains of HIV-1, HIV-2, and simian immunodeficiency virus (SIV).</text>
</comment>
<dbReference type="KEGG" id="csem:103380740"/>
<comment type="similarity">
    <text evidence="2 9">Belongs to the intercrine beta (chemokine CC) family.</text>
</comment>
<keyword evidence="9" id="KW-0145">Chemotaxis</keyword>
<dbReference type="SUPFAM" id="SSF54117">
    <property type="entry name" value="Interleukin 8-like chemokines"/>
    <property type="match status" value="1"/>
</dbReference>
<comment type="subunit">
    <text evidence="8">Self-associates. Also heterodimer of MIP-1-alpha(4-69) and MIP-1-beta(3-69). Interacts with CCR1.</text>
</comment>
<evidence type="ECO:0000256" key="8">
    <source>
        <dbReference type="ARBA" id="ARBA00046726"/>
    </source>
</evidence>
<name>A0A3P8WTW9_CYNSE</name>
<reference evidence="11" key="3">
    <citation type="submission" date="2025-09" db="UniProtKB">
        <authorList>
            <consortium name="Ensembl"/>
        </authorList>
    </citation>
    <scope>IDENTIFICATION</scope>
</reference>
<keyword evidence="4 9" id="KW-0964">Secreted</keyword>
<dbReference type="GO" id="GO:0005615">
    <property type="term" value="C:extracellular space"/>
    <property type="evidence" value="ECO:0007669"/>
    <property type="project" value="UniProtKB-KW"/>
</dbReference>
<dbReference type="FunFam" id="2.40.50.40:FF:000002">
    <property type="entry name" value="C-C motif chemokine"/>
    <property type="match status" value="1"/>
</dbReference>